<dbReference type="RefSeq" id="WP_130161021.1">
    <property type="nucleotide sequence ID" value="NZ_SGIM01000002.1"/>
</dbReference>
<evidence type="ECO:0000256" key="6">
    <source>
        <dbReference type="SAM" id="Phobius"/>
    </source>
</evidence>
<organism evidence="7 8">
    <name type="scientific">Acinetobacter halotolerans</name>
    <dbReference type="NCBI Taxonomy" id="1752076"/>
    <lineage>
        <taxon>Bacteria</taxon>
        <taxon>Pseudomonadati</taxon>
        <taxon>Pseudomonadota</taxon>
        <taxon>Gammaproteobacteria</taxon>
        <taxon>Moraxellales</taxon>
        <taxon>Moraxellaceae</taxon>
        <taxon>Acinetobacter</taxon>
    </lineage>
</organism>
<feature type="transmembrane region" description="Helical" evidence="6">
    <location>
        <begin position="188"/>
        <end position="206"/>
    </location>
</feature>
<sequence length="212" mass="23816">MENLFSYFLICLLLVISPGPNTFLIFNTASSVGKYDSFLKIFGLVSATYLHGLLSLFGISLIILNSPFLFNILKYIGAAYLLYLGVKFITSLLKRKEANSTESKVIAKKSALSSFNEGFLTQILNPKVSMFYIAAFPQFINFVDSNHYLKGIVLITIHALTIMTWFVFMTLSIKLFTNKSGDNKFTKVVSLISGVFLIYFSFLLITQPLPSY</sequence>
<comment type="subcellular location">
    <subcellularLocation>
        <location evidence="1">Cell membrane</location>
        <topology evidence="1">Multi-pass membrane protein</topology>
    </subcellularLocation>
</comment>
<dbReference type="EMBL" id="SGIM01000002">
    <property type="protein sequence ID" value="RZF55661.1"/>
    <property type="molecule type" value="Genomic_DNA"/>
</dbReference>
<dbReference type="GO" id="GO:0005886">
    <property type="term" value="C:plasma membrane"/>
    <property type="evidence" value="ECO:0007669"/>
    <property type="project" value="UniProtKB-SubCell"/>
</dbReference>
<evidence type="ECO:0000256" key="5">
    <source>
        <dbReference type="ARBA" id="ARBA00023136"/>
    </source>
</evidence>
<reference evidence="7 8" key="1">
    <citation type="submission" date="2019-02" db="EMBL/GenBank/DDBJ databases">
        <title>The draft genome of Acinetobacter halotolerans strain JCM 31009.</title>
        <authorList>
            <person name="Qin J."/>
            <person name="Feng Y."/>
            <person name="Nemec A."/>
            <person name="Zong Z."/>
        </authorList>
    </citation>
    <scope>NUCLEOTIDE SEQUENCE [LARGE SCALE GENOMIC DNA]</scope>
    <source>
        <strain evidence="7 8">JCM 31009</strain>
    </source>
</reference>
<feature type="transmembrane region" description="Helical" evidence="6">
    <location>
        <begin position="38"/>
        <end position="62"/>
    </location>
</feature>
<keyword evidence="8" id="KW-1185">Reference proteome</keyword>
<feature type="transmembrane region" description="Helical" evidence="6">
    <location>
        <begin position="6"/>
        <end position="26"/>
    </location>
</feature>
<evidence type="ECO:0000256" key="3">
    <source>
        <dbReference type="ARBA" id="ARBA00022692"/>
    </source>
</evidence>
<evidence type="ECO:0000313" key="7">
    <source>
        <dbReference type="EMBL" id="RZF55661.1"/>
    </source>
</evidence>
<name>A0A4Q6XBH6_9GAMM</name>
<dbReference type="InterPro" id="IPR001123">
    <property type="entry name" value="LeuE-type"/>
</dbReference>
<evidence type="ECO:0000313" key="8">
    <source>
        <dbReference type="Proteomes" id="UP000292110"/>
    </source>
</evidence>
<gene>
    <name evidence="7" type="ORF">EXE30_02315</name>
</gene>
<evidence type="ECO:0000256" key="4">
    <source>
        <dbReference type="ARBA" id="ARBA00022989"/>
    </source>
</evidence>
<feature type="transmembrane region" description="Helical" evidence="6">
    <location>
        <begin position="68"/>
        <end position="86"/>
    </location>
</feature>
<evidence type="ECO:0000256" key="1">
    <source>
        <dbReference type="ARBA" id="ARBA00004651"/>
    </source>
</evidence>
<comment type="caution">
    <text evidence="7">The sequence shown here is derived from an EMBL/GenBank/DDBJ whole genome shotgun (WGS) entry which is preliminary data.</text>
</comment>
<dbReference type="Pfam" id="PF01810">
    <property type="entry name" value="LysE"/>
    <property type="match status" value="1"/>
</dbReference>
<dbReference type="GO" id="GO:0015171">
    <property type="term" value="F:amino acid transmembrane transporter activity"/>
    <property type="evidence" value="ECO:0007669"/>
    <property type="project" value="TreeGrafter"/>
</dbReference>
<keyword evidence="3 6" id="KW-0812">Transmembrane</keyword>
<feature type="transmembrane region" description="Helical" evidence="6">
    <location>
        <begin position="152"/>
        <end position="176"/>
    </location>
</feature>
<dbReference type="AlphaFoldDB" id="A0A4Q6XBH6"/>
<dbReference type="PANTHER" id="PTHR30086">
    <property type="entry name" value="ARGININE EXPORTER PROTEIN ARGO"/>
    <property type="match status" value="1"/>
</dbReference>
<proteinExistence type="predicted"/>
<keyword evidence="2" id="KW-1003">Cell membrane</keyword>
<evidence type="ECO:0000256" key="2">
    <source>
        <dbReference type="ARBA" id="ARBA00022475"/>
    </source>
</evidence>
<accession>A0A4Q6XBH6</accession>
<dbReference type="Proteomes" id="UP000292110">
    <property type="component" value="Unassembled WGS sequence"/>
</dbReference>
<dbReference type="PANTHER" id="PTHR30086:SF20">
    <property type="entry name" value="ARGININE EXPORTER PROTEIN ARGO-RELATED"/>
    <property type="match status" value="1"/>
</dbReference>
<dbReference type="PIRSF" id="PIRSF006324">
    <property type="entry name" value="LeuE"/>
    <property type="match status" value="1"/>
</dbReference>
<keyword evidence="5 6" id="KW-0472">Membrane</keyword>
<protein>
    <submittedName>
        <fullName evidence="7">LysE family translocator</fullName>
    </submittedName>
</protein>
<keyword evidence="4 6" id="KW-1133">Transmembrane helix</keyword>